<dbReference type="InterPro" id="IPR057684">
    <property type="entry name" value="DUF7924"/>
</dbReference>
<organism evidence="3 4">
    <name type="scientific">Dichotomopilus funicola</name>
    <dbReference type="NCBI Taxonomy" id="1934379"/>
    <lineage>
        <taxon>Eukaryota</taxon>
        <taxon>Fungi</taxon>
        <taxon>Dikarya</taxon>
        <taxon>Ascomycota</taxon>
        <taxon>Pezizomycotina</taxon>
        <taxon>Sordariomycetes</taxon>
        <taxon>Sordariomycetidae</taxon>
        <taxon>Sordariales</taxon>
        <taxon>Chaetomiaceae</taxon>
        <taxon>Dichotomopilus</taxon>
    </lineage>
</organism>
<dbReference type="AlphaFoldDB" id="A0AAN6UXH8"/>
<evidence type="ECO:0000259" key="2">
    <source>
        <dbReference type="Pfam" id="PF25545"/>
    </source>
</evidence>
<gene>
    <name evidence="3" type="ORF">C8A04DRAFT_14614</name>
</gene>
<dbReference type="EMBL" id="MU853623">
    <property type="protein sequence ID" value="KAK4140779.1"/>
    <property type="molecule type" value="Genomic_DNA"/>
</dbReference>
<reference evidence="3" key="2">
    <citation type="submission" date="2023-05" db="EMBL/GenBank/DDBJ databases">
        <authorList>
            <consortium name="Lawrence Berkeley National Laboratory"/>
            <person name="Steindorff A."/>
            <person name="Hensen N."/>
            <person name="Bonometti L."/>
            <person name="Westerberg I."/>
            <person name="Brannstrom I.O."/>
            <person name="Guillou S."/>
            <person name="Cros-Aarteil S."/>
            <person name="Calhoun S."/>
            <person name="Haridas S."/>
            <person name="Kuo A."/>
            <person name="Mondo S."/>
            <person name="Pangilinan J."/>
            <person name="Riley R."/>
            <person name="Labutti K."/>
            <person name="Andreopoulos B."/>
            <person name="Lipzen A."/>
            <person name="Chen C."/>
            <person name="Yanf M."/>
            <person name="Daum C."/>
            <person name="Ng V."/>
            <person name="Clum A."/>
            <person name="Ohm R."/>
            <person name="Martin F."/>
            <person name="Silar P."/>
            <person name="Natvig D."/>
            <person name="Lalanne C."/>
            <person name="Gautier V."/>
            <person name="Ament-Velasquez S.L."/>
            <person name="Kruys A."/>
            <person name="Hutchinson M.I."/>
            <person name="Powell A.J."/>
            <person name="Barry K."/>
            <person name="Miller A.N."/>
            <person name="Grigoriev I.V."/>
            <person name="Debuchy R."/>
            <person name="Gladieux P."/>
            <person name="Thoren M.H."/>
            <person name="Johannesson H."/>
        </authorList>
    </citation>
    <scope>NUCLEOTIDE SEQUENCE</scope>
    <source>
        <strain evidence="3">CBS 141.50</strain>
    </source>
</reference>
<feature type="region of interest" description="Disordered" evidence="1">
    <location>
        <begin position="400"/>
        <end position="431"/>
    </location>
</feature>
<protein>
    <recommendedName>
        <fullName evidence="2">DUF7924 domain-containing protein</fullName>
    </recommendedName>
</protein>
<accession>A0AAN6UXH8</accession>
<feature type="non-terminal residue" evidence="3">
    <location>
        <position position="1"/>
    </location>
</feature>
<evidence type="ECO:0000313" key="3">
    <source>
        <dbReference type="EMBL" id="KAK4140779.1"/>
    </source>
</evidence>
<sequence length="431" mass="49119">LQQPQPKRVHLPGAPFLRDFLDPVDLQRHPQPFHKAIFEWLETIGTDRKRRCRPDCHLSRPDRHFSLPNSEELVSRRLARSAPIMDQTLYEDGFAIPQGPASISAITGVTPNSSRSTERSLVEEPFYRDYNLAVNGIYMQHPCDPLPEDLSKLVDSMRRDRKSPGPSVDEVENNRELQGLLLGAEAFEVEDYFKHHIVPSIEATDQLQWSGREPMAKHTLPPLQSNYKVSNPAPDLLYGYRKLQAFPEERQQTQLISMGPELMATDGSPSLIYPFFTVEFKGDSGNMWVATNQCLGSGTACVHLDERLNEQLKQSGSENVKLIDSAAFSIAMNTGLACLFVSWKHFELDYYTAHVDTFALQQPEHYIKFRKYVLNILDWGKDKRLREIQGSLDTLVENRKKVSAASKSRPAPFDEPDTGCKRYKTSERTQE</sequence>
<feature type="compositionally biased region" description="Basic and acidic residues" evidence="1">
    <location>
        <begin position="418"/>
        <end position="431"/>
    </location>
</feature>
<keyword evidence="4" id="KW-1185">Reference proteome</keyword>
<feature type="domain" description="DUF7924" evidence="2">
    <location>
        <begin position="189"/>
        <end position="389"/>
    </location>
</feature>
<dbReference type="PANTHER" id="PTHR42470">
    <property type="entry name" value="VAST DOMAIN-CONTAINING PROTEIN"/>
    <property type="match status" value="1"/>
</dbReference>
<dbReference type="RefSeq" id="XP_062634150.1">
    <property type="nucleotide sequence ID" value="XM_062778167.1"/>
</dbReference>
<name>A0AAN6UXH8_9PEZI</name>
<comment type="caution">
    <text evidence="3">The sequence shown here is derived from an EMBL/GenBank/DDBJ whole genome shotgun (WGS) entry which is preliminary data.</text>
</comment>
<proteinExistence type="predicted"/>
<evidence type="ECO:0000313" key="4">
    <source>
        <dbReference type="Proteomes" id="UP001302676"/>
    </source>
</evidence>
<dbReference type="Proteomes" id="UP001302676">
    <property type="component" value="Unassembled WGS sequence"/>
</dbReference>
<evidence type="ECO:0000256" key="1">
    <source>
        <dbReference type="SAM" id="MobiDB-lite"/>
    </source>
</evidence>
<dbReference type="GeneID" id="87814780"/>
<dbReference type="PANTHER" id="PTHR42470:SF1">
    <property type="entry name" value="VAST DOMAIN-CONTAINING PROTEIN"/>
    <property type="match status" value="1"/>
</dbReference>
<dbReference type="Pfam" id="PF25545">
    <property type="entry name" value="DUF7924"/>
    <property type="match status" value="1"/>
</dbReference>
<reference evidence="3" key="1">
    <citation type="journal article" date="2023" name="Mol. Phylogenet. Evol.">
        <title>Genome-scale phylogeny and comparative genomics of the fungal order Sordariales.</title>
        <authorList>
            <person name="Hensen N."/>
            <person name="Bonometti L."/>
            <person name="Westerberg I."/>
            <person name="Brannstrom I.O."/>
            <person name="Guillou S."/>
            <person name="Cros-Aarteil S."/>
            <person name="Calhoun S."/>
            <person name="Haridas S."/>
            <person name="Kuo A."/>
            <person name="Mondo S."/>
            <person name="Pangilinan J."/>
            <person name="Riley R."/>
            <person name="LaButti K."/>
            <person name="Andreopoulos B."/>
            <person name="Lipzen A."/>
            <person name="Chen C."/>
            <person name="Yan M."/>
            <person name="Daum C."/>
            <person name="Ng V."/>
            <person name="Clum A."/>
            <person name="Steindorff A."/>
            <person name="Ohm R.A."/>
            <person name="Martin F."/>
            <person name="Silar P."/>
            <person name="Natvig D.O."/>
            <person name="Lalanne C."/>
            <person name="Gautier V."/>
            <person name="Ament-Velasquez S.L."/>
            <person name="Kruys A."/>
            <person name="Hutchinson M.I."/>
            <person name="Powell A.J."/>
            <person name="Barry K."/>
            <person name="Miller A.N."/>
            <person name="Grigoriev I.V."/>
            <person name="Debuchy R."/>
            <person name="Gladieux P."/>
            <person name="Hiltunen Thoren M."/>
            <person name="Johannesson H."/>
        </authorList>
    </citation>
    <scope>NUCLEOTIDE SEQUENCE</scope>
    <source>
        <strain evidence="3">CBS 141.50</strain>
    </source>
</reference>